<proteinExistence type="predicted"/>
<name>A0ABP9FZU0_9SPHI</name>
<dbReference type="Proteomes" id="UP001501436">
    <property type="component" value="Unassembled WGS sequence"/>
</dbReference>
<accession>A0ABP9FZU0</accession>
<reference evidence="2" key="1">
    <citation type="journal article" date="2019" name="Int. J. Syst. Evol. Microbiol.">
        <title>The Global Catalogue of Microorganisms (GCM) 10K type strain sequencing project: providing services to taxonomists for standard genome sequencing and annotation.</title>
        <authorList>
            <consortium name="The Broad Institute Genomics Platform"/>
            <consortium name="The Broad Institute Genome Sequencing Center for Infectious Disease"/>
            <person name="Wu L."/>
            <person name="Ma J."/>
        </authorList>
    </citation>
    <scope>NUCLEOTIDE SEQUENCE [LARGE SCALE GENOMIC DNA]</scope>
    <source>
        <strain evidence="2">JCM 18283</strain>
    </source>
</reference>
<organism evidence="1 2">
    <name type="scientific">Mucilaginibacter defluvii</name>
    <dbReference type="NCBI Taxonomy" id="1196019"/>
    <lineage>
        <taxon>Bacteria</taxon>
        <taxon>Pseudomonadati</taxon>
        <taxon>Bacteroidota</taxon>
        <taxon>Sphingobacteriia</taxon>
        <taxon>Sphingobacteriales</taxon>
        <taxon>Sphingobacteriaceae</taxon>
        <taxon>Mucilaginibacter</taxon>
    </lineage>
</organism>
<evidence type="ECO:0000313" key="1">
    <source>
        <dbReference type="EMBL" id="GAA4920021.1"/>
    </source>
</evidence>
<dbReference type="RefSeq" id="WP_345331523.1">
    <property type="nucleotide sequence ID" value="NZ_BAABJI010000002.1"/>
</dbReference>
<comment type="caution">
    <text evidence="1">The sequence shown here is derived from an EMBL/GenBank/DDBJ whole genome shotgun (WGS) entry which is preliminary data.</text>
</comment>
<gene>
    <name evidence="1" type="ORF">GCM10023313_24740</name>
</gene>
<protein>
    <submittedName>
        <fullName evidence="1">Uncharacterized protein</fullName>
    </submittedName>
</protein>
<keyword evidence="2" id="KW-1185">Reference proteome</keyword>
<evidence type="ECO:0000313" key="2">
    <source>
        <dbReference type="Proteomes" id="UP001501436"/>
    </source>
</evidence>
<dbReference type="EMBL" id="BAABJI010000002">
    <property type="protein sequence ID" value="GAA4920021.1"/>
    <property type="molecule type" value="Genomic_DNA"/>
</dbReference>
<sequence>MNEPFNILVNYLGTEYELKARFEPWGYTHRIVALVGENTFVFEPDEEGGYRALADKLSTNTSTDAGLLQAVSDQLVKLSN</sequence>